<dbReference type="EMBL" id="JAENIM010000047">
    <property type="protein sequence ID" value="MBK1792839.1"/>
    <property type="molecule type" value="Genomic_DNA"/>
</dbReference>
<dbReference type="RefSeq" id="WP_200312844.1">
    <property type="nucleotide sequence ID" value="NZ_JAENIM010000047.1"/>
</dbReference>
<evidence type="ECO:0000313" key="3">
    <source>
        <dbReference type="Proteomes" id="UP000624703"/>
    </source>
</evidence>
<dbReference type="AlphaFoldDB" id="A0A8J7SLI6"/>
<feature type="transmembrane region" description="Helical" evidence="1">
    <location>
        <begin position="28"/>
        <end position="46"/>
    </location>
</feature>
<evidence type="ECO:0008006" key="4">
    <source>
        <dbReference type="Google" id="ProtNLM"/>
    </source>
</evidence>
<evidence type="ECO:0000313" key="2">
    <source>
        <dbReference type="EMBL" id="MBK1792839.1"/>
    </source>
</evidence>
<keyword evidence="1" id="KW-0812">Transmembrane</keyword>
<organism evidence="2 3">
    <name type="scientific">Persicirhabdus sediminis</name>
    <dbReference type="NCBI Taxonomy" id="454144"/>
    <lineage>
        <taxon>Bacteria</taxon>
        <taxon>Pseudomonadati</taxon>
        <taxon>Verrucomicrobiota</taxon>
        <taxon>Verrucomicrobiia</taxon>
        <taxon>Verrucomicrobiales</taxon>
        <taxon>Verrucomicrobiaceae</taxon>
        <taxon>Persicirhabdus</taxon>
    </lineage>
</organism>
<evidence type="ECO:0000256" key="1">
    <source>
        <dbReference type="SAM" id="Phobius"/>
    </source>
</evidence>
<keyword evidence="1" id="KW-1133">Transmembrane helix</keyword>
<name>A0A8J7SLI6_9BACT</name>
<dbReference type="Proteomes" id="UP000624703">
    <property type="component" value="Unassembled WGS sequence"/>
</dbReference>
<protein>
    <recommendedName>
        <fullName evidence="4">PH domain-containing protein</fullName>
    </recommendedName>
</protein>
<proteinExistence type="predicted"/>
<gene>
    <name evidence="2" type="ORF">JIN82_16865</name>
</gene>
<comment type="caution">
    <text evidence="2">The sequence shown here is derived from an EMBL/GenBank/DDBJ whole genome shotgun (WGS) entry which is preliminary data.</text>
</comment>
<keyword evidence="1" id="KW-0472">Membrane</keyword>
<keyword evidence="3" id="KW-1185">Reference proteome</keyword>
<reference evidence="2" key="1">
    <citation type="submission" date="2021-01" db="EMBL/GenBank/DDBJ databases">
        <title>Modified the classification status of verrucomicrobia.</title>
        <authorList>
            <person name="Feng X."/>
        </authorList>
    </citation>
    <scope>NUCLEOTIDE SEQUENCE</scope>
    <source>
        <strain evidence="2">_KCTC 22039</strain>
    </source>
</reference>
<accession>A0A8J7SLI6</accession>
<sequence length="142" mass="15875">MPVICSLMGMAGLWAVLSVPLWPISLAHPIMLIWCGWLFTYAYRGLTDRSQNYLSEVQLDDDNLITRNLMLVKSDQLKKVPISQLKSVSVFGQNGDALMLCATVADDEIYFEVPAKEFPAIAEKLQATQPQLEITDIDGKEI</sequence>